<evidence type="ECO:0000313" key="5">
    <source>
        <dbReference type="Proteomes" id="UP000294850"/>
    </source>
</evidence>
<dbReference type="RefSeq" id="WP_131955813.1">
    <property type="nucleotide sequence ID" value="NZ_SMFL01000001.1"/>
</dbReference>
<comment type="similarity">
    <text evidence="1 2">Belongs to the metallophosphoesterase superfamily. YfcE family.</text>
</comment>
<dbReference type="EMBL" id="SMFL01000001">
    <property type="protein sequence ID" value="TDE18165.1"/>
    <property type="molecule type" value="Genomic_DNA"/>
</dbReference>
<evidence type="ECO:0000256" key="2">
    <source>
        <dbReference type="RuleBase" id="RU362039"/>
    </source>
</evidence>
<feature type="domain" description="Calcineurin-like phosphoesterase" evidence="3">
    <location>
        <begin position="3"/>
        <end position="150"/>
    </location>
</feature>
<reference evidence="4 5" key="1">
    <citation type="submission" date="2019-03" db="EMBL/GenBank/DDBJ databases">
        <title>Dyadobacter AR-3-6 sp. nov., isolated from arctic soil.</title>
        <authorList>
            <person name="Chaudhary D.K."/>
        </authorList>
    </citation>
    <scope>NUCLEOTIDE SEQUENCE [LARGE SCALE GENOMIC DNA]</scope>
    <source>
        <strain evidence="4 5">AR-3-6</strain>
    </source>
</reference>
<comment type="caution">
    <text evidence="4">The sequence shown here is derived from an EMBL/GenBank/DDBJ whole genome shotgun (WGS) entry which is preliminary data.</text>
</comment>
<dbReference type="Gene3D" id="3.60.21.10">
    <property type="match status" value="1"/>
</dbReference>
<evidence type="ECO:0000256" key="1">
    <source>
        <dbReference type="ARBA" id="ARBA00008950"/>
    </source>
</evidence>
<protein>
    <recommendedName>
        <fullName evidence="2">Phosphoesterase</fullName>
        <ecNumber evidence="2">3.1.4.-</ecNumber>
    </recommendedName>
</protein>
<accession>A0A4R5E1X8</accession>
<keyword evidence="5" id="KW-1185">Reference proteome</keyword>
<dbReference type="InterPro" id="IPR024654">
    <property type="entry name" value="Calcineurin-like_PHP_lpxH"/>
</dbReference>
<evidence type="ECO:0000259" key="3">
    <source>
        <dbReference type="Pfam" id="PF12850"/>
    </source>
</evidence>
<dbReference type="NCBIfam" id="TIGR00040">
    <property type="entry name" value="yfcE"/>
    <property type="match status" value="1"/>
</dbReference>
<gene>
    <name evidence="4" type="ORF">E0F88_01065</name>
</gene>
<dbReference type="EC" id="3.1.4.-" evidence="2"/>
<dbReference type="SUPFAM" id="SSF56300">
    <property type="entry name" value="Metallo-dependent phosphatases"/>
    <property type="match status" value="1"/>
</dbReference>
<dbReference type="GO" id="GO:0046872">
    <property type="term" value="F:metal ion binding"/>
    <property type="evidence" value="ECO:0007669"/>
    <property type="project" value="UniProtKB-KW"/>
</dbReference>
<dbReference type="InterPro" id="IPR029052">
    <property type="entry name" value="Metallo-depent_PP-like"/>
</dbReference>
<proteinExistence type="inferred from homology"/>
<keyword evidence="2" id="KW-0479">Metal-binding</keyword>
<dbReference type="AlphaFoldDB" id="A0A4R5E1X8"/>
<dbReference type="GO" id="GO:0016787">
    <property type="term" value="F:hydrolase activity"/>
    <property type="evidence" value="ECO:0007669"/>
    <property type="project" value="UniProtKB-UniRule"/>
</dbReference>
<evidence type="ECO:0000313" key="4">
    <source>
        <dbReference type="EMBL" id="TDE18165.1"/>
    </source>
</evidence>
<dbReference type="InterPro" id="IPR000979">
    <property type="entry name" value="Phosphodiesterase_MJ0936/Vps29"/>
</dbReference>
<organism evidence="4 5">
    <name type="scientific">Dyadobacter psychrotolerans</name>
    <dbReference type="NCBI Taxonomy" id="2541721"/>
    <lineage>
        <taxon>Bacteria</taxon>
        <taxon>Pseudomonadati</taxon>
        <taxon>Bacteroidota</taxon>
        <taxon>Cytophagia</taxon>
        <taxon>Cytophagales</taxon>
        <taxon>Spirosomataceae</taxon>
        <taxon>Dyadobacter</taxon>
    </lineage>
</organism>
<dbReference type="OrthoDB" id="9785951at2"/>
<dbReference type="Pfam" id="PF12850">
    <property type="entry name" value="Metallophos_2"/>
    <property type="match status" value="1"/>
</dbReference>
<sequence length="170" mass="19325">MKRIGLLSDTHGYLDNRLLDHLAQCDEIWHAGDIGSVKIIDQLEAFKPCRIVYGNIDSKEIQLRSHENLNFELEGFRIWMTHIGGAPPRYNPMVLPQLRSDTPDIFICGHSHILRVIRDKALSNMLYINPGAAGKEGFHKMRTLLRFNLHEGVISQMEVVELGKRGAIEA</sequence>
<dbReference type="Proteomes" id="UP000294850">
    <property type="component" value="Unassembled WGS sequence"/>
</dbReference>
<comment type="cofactor">
    <cofactor evidence="2">
        <name>a divalent metal cation</name>
        <dbReference type="ChEBI" id="CHEBI:60240"/>
    </cofactor>
</comment>
<name>A0A4R5E1X8_9BACT</name>